<proteinExistence type="predicted"/>
<dbReference type="InterPro" id="IPR043733">
    <property type="entry name" value="DUF5677"/>
</dbReference>
<gene>
    <name evidence="1" type="ORF">SAMN04490355_101287</name>
</gene>
<dbReference type="Proteomes" id="UP000199520">
    <property type="component" value="Unassembled WGS sequence"/>
</dbReference>
<sequence length="289" mass="33714">MKEFEDVVQPITPEIAKLLTDGSKILDEGLRYGVYLYEIIYESNHSRTRVADMVLGLMFREVLEVVDGINILLKSSCVVASKPLVRTLLELYAQMKLIIEGNSENNARAYMVCHIHLQIDTFQKPDNEGVSEKEEDAEIIKNLLKVLHSSEYKEIDSRWIKLYKKKGYHPNWYNIIEKPRKSINALLEAINDDETCRIVYGYLSMSAHGFTAFNKLEVVGDQYEMTQLRHPNSFASTTNFAMILLCDIYHCLIERYLSKEDEEKFTEWFEERMVLCNELAAYEKSYLKY</sequence>
<dbReference type="AlphaFoldDB" id="A0A1I4JH95"/>
<name>A0A1I4JH95_9FIRM</name>
<evidence type="ECO:0000313" key="1">
    <source>
        <dbReference type="EMBL" id="SFL65932.1"/>
    </source>
</evidence>
<protein>
    <submittedName>
        <fullName evidence="1">Uncharacterized protein</fullName>
    </submittedName>
</protein>
<reference evidence="2" key="1">
    <citation type="submission" date="2016-10" db="EMBL/GenBank/DDBJ databases">
        <authorList>
            <person name="Varghese N."/>
            <person name="Submissions S."/>
        </authorList>
    </citation>
    <scope>NUCLEOTIDE SEQUENCE [LARGE SCALE GENOMIC DNA]</scope>
    <source>
        <strain evidence="2">DSM 13327</strain>
    </source>
</reference>
<dbReference type="RefSeq" id="WP_090935237.1">
    <property type="nucleotide sequence ID" value="NZ_FOTS01000012.1"/>
</dbReference>
<dbReference type="Pfam" id="PF18928">
    <property type="entry name" value="DUF5677"/>
    <property type="match status" value="1"/>
</dbReference>
<evidence type="ECO:0000313" key="2">
    <source>
        <dbReference type="Proteomes" id="UP000199520"/>
    </source>
</evidence>
<accession>A0A1I4JH95</accession>
<dbReference type="EMBL" id="FOTS01000012">
    <property type="protein sequence ID" value="SFL65932.1"/>
    <property type="molecule type" value="Genomic_DNA"/>
</dbReference>
<organism evidence="1 2">
    <name type="scientific">Pelosinus propionicus DSM 13327</name>
    <dbReference type="NCBI Taxonomy" id="1123291"/>
    <lineage>
        <taxon>Bacteria</taxon>
        <taxon>Bacillati</taxon>
        <taxon>Bacillota</taxon>
        <taxon>Negativicutes</taxon>
        <taxon>Selenomonadales</taxon>
        <taxon>Sporomusaceae</taxon>
        <taxon>Pelosinus</taxon>
    </lineage>
</organism>
<keyword evidence="2" id="KW-1185">Reference proteome</keyword>